<comment type="caution">
    <text evidence="4">The sequence shown here is derived from an EMBL/GenBank/DDBJ whole genome shotgun (WGS) entry which is preliminary data.</text>
</comment>
<organism evidence="4 5">
    <name type="scientific">Rhodohalobacter mucosus</name>
    <dbReference type="NCBI Taxonomy" id="2079485"/>
    <lineage>
        <taxon>Bacteria</taxon>
        <taxon>Pseudomonadati</taxon>
        <taxon>Balneolota</taxon>
        <taxon>Balneolia</taxon>
        <taxon>Balneolales</taxon>
        <taxon>Balneolaceae</taxon>
        <taxon>Rhodohalobacter</taxon>
    </lineage>
</organism>
<evidence type="ECO:0000256" key="2">
    <source>
        <dbReference type="SAM" id="MobiDB-lite"/>
    </source>
</evidence>
<keyword evidence="3" id="KW-1133">Transmembrane helix</keyword>
<sequence>MKPEGIQQPEELISGIAEKLRQSHSLYRRRYLQAAMFICAGIWMLLLSVYILAESEWYLDSTIKTGWILFAFLVPAVSVATIYYNRKTESFNAFYSRFLESIHDKKLHSALDLYLGREEHSSLFYQSALQTNLEGFDRNTFSVSLKRFLNGTRPVIRFKKGLILFAGGFLALVSSASIYGGAFDRSVQFWADFERPNPYLFTVLPADTTIEQGSSVAPSILFHSGDVPRELYLAFKTDVEEEFRVRPVYPEPASSNSESIFRSDNLELTSDISYRFEMDGFLSETYRASVEMQPRFEQLTATVTPPAYTSLDQSQFSYPFSQVTAYYGSRIELQAIPNKAIESAEIRIQGEWTELEPTSLENAGAYTISLTPVDSDTLEFRLTDADGLRNTNRFRTVITMRDDIYPSVAILEPDEPVVTANPEQLLILFRASDDFGLTQAELRWDLSRAFVDEPLSGSLQLNRPGNGRTERFDWDLSDLELRPRDELTFRVRVWDNDGYNGAKWSESQTLTLSVPSLAEFFDELDSDERAVQEDLDVVSENFEQMETEYRELLEKLRQNPDGGFEEQRMMEEISERREEIEESVREMTNRFEQIRSELSRSDRISEETRQAYRELQQLMEELDNPALREAMEQMQQALENMSPQEIERALENMEFNEQLYKERLQRTAELFKRLKMNSDLDKLAARYEDLAERTAPREGQTLERLEEELETVDSDLGSLEEQLEELDSNPPRNAAESLRQLKEQSQSALEQIRNETRDLNREAAAQSEEQSGNSDAAPDESLQNRQQQLSESMRSESERFRSSMQQMSGQQMQVNIAALQQALYTLFDLSETQEHLTQSASETRSRSQGFVELAREQKNISDQFTIVADTLFAISSQIPGIPNRINQKKADVERELERSLDEMVERNQRGSSVTSREALGGMNDLTSMIASLIDQLMNMQGGGAGGGGMSMEQMAEQLQQMSGDQMRLNQQLQQMINDMQGDRLTREQSERLDQMARQQNEIRRQLRELQQRGALEPGDRALSDLQRMVEDMEESINDMRGGISDPIMVQRQQNILSRMLQTEQSLQQRGESEEREGTASNTYDRTLPPEMTLEELEQEIRSRLQDPNYTRFSEQYQRLIERYFELLRRQEQR</sequence>
<name>A0A316U2C5_9BACT</name>
<proteinExistence type="predicted"/>
<keyword evidence="1" id="KW-0175">Coiled coil</keyword>
<dbReference type="RefSeq" id="WP_109644925.1">
    <property type="nucleotide sequence ID" value="NZ_QGGB01000003.1"/>
</dbReference>
<keyword evidence="3" id="KW-0472">Membrane</keyword>
<feature type="region of interest" description="Disordered" evidence="2">
    <location>
        <begin position="1062"/>
        <end position="1087"/>
    </location>
</feature>
<keyword evidence="5" id="KW-1185">Reference proteome</keyword>
<evidence type="ECO:0000313" key="4">
    <source>
        <dbReference type="EMBL" id="PWN07336.1"/>
    </source>
</evidence>
<gene>
    <name evidence="4" type="ORF">DDZ15_03465</name>
</gene>
<evidence type="ECO:0000256" key="1">
    <source>
        <dbReference type="SAM" id="Coils"/>
    </source>
</evidence>
<feature type="transmembrane region" description="Helical" evidence="3">
    <location>
        <begin position="162"/>
        <end position="182"/>
    </location>
</feature>
<keyword evidence="3" id="KW-0812">Transmembrane</keyword>
<dbReference type="AlphaFoldDB" id="A0A316U2C5"/>
<reference evidence="4 5" key="1">
    <citation type="submission" date="2018-05" db="EMBL/GenBank/DDBJ databases">
        <title>Rhodohalobacter halophilus gen. nov., sp. nov., a moderately halophilic member of the family Balneolaceae.</title>
        <authorList>
            <person name="Liu Z.-W."/>
        </authorList>
    </citation>
    <scope>NUCLEOTIDE SEQUENCE [LARGE SCALE GENOMIC DNA]</scope>
    <source>
        <strain evidence="4 5">8A47</strain>
    </source>
</reference>
<feature type="coiled-coil region" evidence="1">
    <location>
        <begin position="951"/>
        <end position="1012"/>
    </location>
</feature>
<feature type="transmembrane region" description="Helical" evidence="3">
    <location>
        <begin position="31"/>
        <end position="53"/>
    </location>
</feature>
<dbReference type="OrthoDB" id="9812498at2"/>
<evidence type="ECO:0000313" key="5">
    <source>
        <dbReference type="Proteomes" id="UP000245533"/>
    </source>
</evidence>
<protein>
    <submittedName>
        <fullName evidence="4">Uncharacterized protein</fullName>
    </submittedName>
</protein>
<evidence type="ECO:0000256" key="3">
    <source>
        <dbReference type="SAM" id="Phobius"/>
    </source>
</evidence>
<feature type="coiled-coil region" evidence="1">
    <location>
        <begin position="535"/>
        <end position="621"/>
    </location>
</feature>
<dbReference type="EMBL" id="QGGB01000003">
    <property type="protein sequence ID" value="PWN07336.1"/>
    <property type="molecule type" value="Genomic_DNA"/>
</dbReference>
<accession>A0A316U2C5</accession>
<feature type="transmembrane region" description="Helical" evidence="3">
    <location>
        <begin position="65"/>
        <end position="84"/>
    </location>
</feature>
<feature type="region of interest" description="Disordered" evidence="2">
    <location>
        <begin position="760"/>
        <end position="807"/>
    </location>
</feature>
<dbReference type="Proteomes" id="UP000245533">
    <property type="component" value="Unassembled WGS sequence"/>
</dbReference>